<gene>
    <name evidence="2" type="primary">Acey_s0020.g67</name>
    <name evidence="2" type="ORF">Y032_0020g67</name>
</gene>
<evidence type="ECO:0000256" key="1">
    <source>
        <dbReference type="SAM" id="Coils"/>
    </source>
</evidence>
<reference evidence="3" key="1">
    <citation type="journal article" date="2015" name="Nat. Genet.">
        <title>The genome and transcriptome of the zoonotic hookworm Ancylostoma ceylanicum identify infection-specific gene families.</title>
        <authorList>
            <person name="Schwarz E.M."/>
            <person name="Hu Y."/>
            <person name="Antoshechkin I."/>
            <person name="Miller M.M."/>
            <person name="Sternberg P.W."/>
            <person name="Aroian R.V."/>
        </authorList>
    </citation>
    <scope>NUCLEOTIDE SEQUENCE</scope>
    <source>
        <strain evidence="3">HY135</strain>
    </source>
</reference>
<comment type="caution">
    <text evidence="2">The sequence shown here is derived from an EMBL/GenBank/DDBJ whole genome shotgun (WGS) entry which is preliminary data.</text>
</comment>
<keyword evidence="1" id="KW-0175">Coiled coil</keyword>
<evidence type="ECO:0000313" key="3">
    <source>
        <dbReference type="Proteomes" id="UP000024635"/>
    </source>
</evidence>
<name>A0A016V0M9_9BILA</name>
<dbReference type="AlphaFoldDB" id="A0A016V0M9"/>
<accession>A0A016V0M9</accession>
<sequence length="123" mass="14254">MNLLSSSSLTRTTSNTGQIIARTLSKLQEGSVQETKISQVHEELVNCLTTLEREIEEHEKLKTKQHNELSVLSAQITELTDRVEKARLRENDLTERVARWVDYLREEKEKVTVVWSWKKTATC</sequence>
<evidence type="ECO:0000313" key="2">
    <source>
        <dbReference type="EMBL" id="EYC21229.1"/>
    </source>
</evidence>
<protein>
    <submittedName>
        <fullName evidence="2">Uncharacterized protein</fullName>
    </submittedName>
</protein>
<proteinExistence type="predicted"/>
<organism evidence="2 3">
    <name type="scientific">Ancylostoma ceylanicum</name>
    <dbReference type="NCBI Taxonomy" id="53326"/>
    <lineage>
        <taxon>Eukaryota</taxon>
        <taxon>Metazoa</taxon>
        <taxon>Ecdysozoa</taxon>
        <taxon>Nematoda</taxon>
        <taxon>Chromadorea</taxon>
        <taxon>Rhabditida</taxon>
        <taxon>Rhabditina</taxon>
        <taxon>Rhabditomorpha</taxon>
        <taxon>Strongyloidea</taxon>
        <taxon>Ancylostomatidae</taxon>
        <taxon>Ancylostomatinae</taxon>
        <taxon>Ancylostoma</taxon>
    </lineage>
</organism>
<keyword evidence="3" id="KW-1185">Reference proteome</keyword>
<dbReference type="Proteomes" id="UP000024635">
    <property type="component" value="Unassembled WGS sequence"/>
</dbReference>
<feature type="coiled-coil region" evidence="1">
    <location>
        <begin position="41"/>
        <end position="96"/>
    </location>
</feature>
<dbReference type="EMBL" id="JARK01001356">
    <property type="protein sequence ID" value="EYC21229.1"/>
    <property type="molecule type" value="Genomic_DNA"/>
</dbReference>
<dbReference type="OrthoDB" id="5806018at2759"/>